<dbReference type="AlphaFoldDB" id="A0A653F271"/>
<evidence type="ECO:0000313" key="3">
    <source>
        <dbReference type="EMBL" id="VTP03857.1"/>
    </source>
</evidence>
<feature type="transmembrane region" description="Helical" evidence="2">
    <location>
        <begin position="321"/>
        <end position="340"/>
    </location>
</feature>
<keyword evidence="2" id="KW-0472">Membrane</keyword>
<feature type="transmembrane region" description="Helical" evidence="2">
    <location>
        <begin position="352"/>
        <end position="370"/>
    </location>
</feature>
<protein>
    <recommendedName>
        <fullName evidence="4">TrbL/VirB6 plasmid conjugal transfer protein</fullName>
    </recommendedName>
</protein>
<name>A0A653F271_9MYCO</name>
<reference evidence="3" key="1">
    <citation type="submission" date="2019-05" db="EMBL/GenBank/DDBJ databases">
        <authorList>
            <person name="Naeem R."/>
            <person name="Antony C."/>
            <person name="Guan Q."/>
        </authorList>
    </citation>
    <scope>NUCLEOTIDE SEQUENCE</scope>
    <source>
        <strain evidence="3">2</strain>
    </source>
</reference>
<proteinExistence type="predicted"/>
<feature type="region of interest" description="Disordered" evidence="1">
    <location>
        <begin position="487"/>
        <end position="550"/>
    </location>
</feature>
<organism evidence="3">
    <name type="scientific">Mycobacterium riyadhense</name>
    <dbReference type="NCBI Taxonomy" id="486698"/>
    <lineage>
        <taxon>Bacteria</taxon>
        <taxon>Bacillati</taxon>
        <taxon>Actinomycetota</taxon>
        <taxon>Actinomycetes</taxon>
        <taxon>Mycobacteriales</taxon>
        <taxon>Mycobacteriaceae</taxon>
        <taxon>Mycobacterium</taxon>
    </lineage>
</organism>
<feature type="transmembrane region" description="Helical" evidence="2">
    <location>
        <begin position="391"/>
        <end position="409"/>
    </location>
</feature>
<accession>A0A653F271</accession>
<feature type="compositionally biased region" description="Basic and acidic residues" evidence="1">
    <location>
        <begin position="641"/>
        <end position="650"/>
    </location>
</feature>
<keyword evidence="2" id="KW-1133">Transmembrane helix</keyword>
<feature type="region of interest" description="Disordered" evidence="1">
    <location>
        <begin position="592"/>
        <end position="703"/>
    </location>
</feature>
<feature type="transmembrane region" description="Helical" evidence="2">
    <location>
        <begin position="185"/>
        <end position="205"/>
    </location>
</feature>
<feature type="compositionally biased region" description="Pro residues" evidence="1">
    <location>
        <begin position="683"/>
        <end position="695"/>
    </location>
</feature>
<evidence type="ECO:0000256" key="2">
    <source>
        <dbReference type="SAM" id="Phobius"/>
    </source>
</evidence>
<feature type="transmembrane region" description="Helical" evidence="2">
    <location>
        <begin position="162"/>
        <end position="179"/>
    </location>
</feature>
<gene>
    <name evidence="3" type="ORF">BIN_B_05279</name>
</gene>
<feature type="compositionally biased region" description="Polar residues" evidence="1">
    <location>
        <begin position="540"/>
        <end position="549"/>
    </location>
</feature>
<feature type="transmembrane region" description="Helical" evidence="2">
    <location>
        <begin position="421"/>
        <end position="442"/>
    </location>
</feature>
<dbReference type="EMBL" id="LR589176">
    <property type="protein sequence ID" value="VTP03857.1"/>
    <property type="molecule type" value="Genomic_DNA"/>
</dbReference>
<feature type="transmembrane region" description="Helical" evidence="2">
    <location>
        <begin position="117"/>
        <end position="141"/>
    </location>
</feature>
<evidence type="ECO:0000256" key="1">
    <source>
        <dbReference type="SAM" id="MobiDB-lite"/>
    </source>
</evidence>
<feature type="compositionally biased region" description="Basic residues" evidence="1">
    <location>
        <begin position="487"/>
        <end position="496"/>
    </location>
</feature>
<keyword evidence="2" id="KW-0812">Transmembrane</keyword>
<evidence type="ECO:0008006" key="4">
    <source>
        <dbReference type="Google" id="ProtNLM"/>
    </source>
</evidence>
<feature type="compositionally biased region" description="Acidic residues" evidence="1">
    <location>
        <begin position="501"/>
        <end position="510"/>
    </location>
</feature>
<sequence length="703" mass="74183">MTATEHVAVWLVEHPKLRRALTVMASMYGLCLCSVVAAPRAAADVGAAAIGWTGLRDTDGVPLQCYFLSVVDTSEAITNNGQQLSVTDPSTWVSWMVKSTQTAVTHSTVAWWLTNEVAALVFLIGLALWFLRFAMSSSWLLALAQVGRPVFAAVNKLVNQMWLGPLALALCVTVAGFHYNNGRPARAWNLLGTAAILSVLLWTVFKDPIDDMVSDHGLLGIGRATGFQIAQAARNGSYAPGQSLQAQLDALLAQLVSATARPAVQLQNFGTVVDDVGTCRHAWSQAIIAGHGQGPGPAHAMAHCGAPQALAHAQQLGANDFVLGLFFLGIGFSISLFIWYVGISTLLVGAKATYYAIVVGPAILLGMTGWKSAKSYAIRAGSQMFLHAAEMIIYTTFLAITSVGMGWALTTPTLGHGGTTVVPRMLMVGLGAIVAMLLFHYIDKHFYTDSLGTIGHHINGAWQSGRAAAQAEYDDFSDGVERARRGRDRYRQWRSRHASDENNDSDDDLQTPDSTAGFEIVKPRPTGHGQPGGHIASHPSPASDQQVTTVLGRAATAAEGSEVVGAAEGAASAAAPEVAVAVAAVTAATRHVRNHHTSPDTAPHTAAPAQVPSRAAQPLQWADRDSGAEEGGSLPALPRRASSDGQRRAGEMTSSRSSDAQPHPGQSPGADHGENPTDDPALEFPPTPPARPVGPPRAKDDRP</sequence>